<evidence type="ECO:0000256" key="11">
    <source>
        <dbReference type="SAM" id="MobiDB-lite"/>
    </source>
</evidence>
<evidence type="ECO:0000256" key="10">
    <source>
        <dbReference type="ARBA" id="ARBA00032062"/>
    </source>
</evidence>
<keyword evidence="7" id="KW-0256">Endoplasmic reticulum</keyword>
<evidence type="ECO:0000256" key="6">
    <source>
        <dbReference type="ARBA" id="ARBA00022692"/>
    </source>
</evidence>
<dbReference type="GO" id="GO:0004577">
    <property type="term" value="F:N-acetylglucosaminyldiphosphodolichol N-acetylglucosaminyltransferase activity"/>
    <property type="evidence" value="ECO:0007669"/>
    <property type="project" value="TreeGrafter"/>
</dbReference>
<protein>
    <recommendedName>
        <fullName evidence="5">UDP-N-acetylglucosamine transferase subunit ALG14</fullName>
    </recommendedName>
    <alternativeName>
        <fullName evidence="10">Asparagine-linked glycosylation protein 14</fullName>
    </alternativeName>
</protein>
<feature type="region of interest" description="Disordered" evidence="11">
    <location>
        <begin position="580"/>
        <end position="619"/>
    </location>
</feature>
<keyword evidence="6" id="KW-0812">Transmembrane</keyword>
<comment type="subunit">
    <text evidence="4">Heterodimer with ALG13 to form a functional enzyme.</text>
</comment>
<feature type="compositionally biased region" description="Basic and acidic residues" evidence="11">
    <location>
        <begin position="233"/>
        <end position="250"/>
    </location>
</feature>
<dbReference type="AlphaFoldDB" id="A0A4T0J554"/>
<reference evidence="12 13" key="1">
    <citation type="submission" date="2019-03" db="EMBL/GenBank/DDBJ databases">
        <title>Sequencing 23 genomes of Wallemia ichthyophaga.</title>
        <authorList>
            <person name="Gostincar C."/>
        </authorList>
    </citation>
    <scope>NUCLEOTIDE SEQUENCE [LARGE SCALE GENOMIC DNA]</scope>
    <source>
        <strain evidence="12 13">EXF-6200</strain>
    </source>
</reference>
<keyword evidence="9" id="KW-0472">Membrane</keyword>
<feature type="compositionally biased region" description="Polar residues" evidence="11">
    <location>
        <begin position="216"/>
        <end position="225"/>
    </location>
</feature>
<comment type="subcellular location">
    <subcellularLocation>
        <location evidence="1">Endoplasmic reticulum membrane</location>
        <topology evidence="1">Single-pass membrane protein</topology>
    </subcellularLocation>
    <subcellularLocation>
        <location evidence="2">Nucleus membrane</location>
        <topology evidence="2">Single-pass membrane protein</topology>
    </subcellularLocation>
</comment>
<dbReference type="GO" id="GO:0006488">
    <property type="term" value="P:dolichol-linked oligosaccharide biosynthetic process"/>
    <property type="evidence" value="ECO:0007669"/>
    <property type="project" value="InterPro"/>
</dbReference>
<feature type="compositionally biased region" description="Basic and acidic residues" evidence="11">
    <location>
        <begin position="587"/>
        <end position="600"/>
    </location>
</feature>
<dbReference type="Proteomes" id="UP000310689">
    <property type="component" value="Unassembled WGS sequence"/>
</dbReference>
<keyword evidence="8" id="KW-1133">Transmembrane helix</keyword>
<evidence type="ECO:0000313" key="12">
    <source>
        <dbReference type="EMBL" id="TIB37829.1"/>
    </source>
</evidence>
<evidence type="ECO:0000256" key="5">
    <source>
        <dbReference type="ARBA" id="ARBA00017467"/>
    </source>
</evidence>
<comment type="similarity">
    <text evidence="3">Belongs to the ALG14 family.</text>
</comment>
<dbReference type="SUPFAM" id="SSF47162">
    <property type="entry name" value="Apolipoprotein"/>
    <property type="match status" value="1"/>
</dbReference>
<dbReference type="PANTHER" id="PTHR12154">
    <property type="entry name" value="GLYCOSYL TRANSFERASE-RELATED"/>
    <property type="match status" value="1"/>
</dbReference>
<evidence type="ECO:0000256" key="4">
    <source>
        <dbReference type="ARBA" id="ARBA00011335"/>
    </source>
</evidence>
<dbReference type="EMBL" id="SPOI01000092">
    <property type="protein sequence ID" value="TIB37829.1"/>
    <property type="molecule type" value="Genomic_DNA"/>
</dbReference>
<sequence>MNKYISIAAAAVLFLLGKCLITINQFRSGASAKVNKKPGEKVSISVMMGSGGHSAELLKMIDALMFKVYTPRLWLIHSGDTLTTNRVVELENFKQTAATLDWTDSGYYAIKYLHRLRGVGEGYSKLPGNLFVSFIQCLSLSILPPPDISNPSSTRSNSITDAPSPHLGDMLIMNGPSTCVSLVAAIWVAKLVGIPHPKMIYIESFTRVDGISTTGKLVKPNNLNKPTPAVPVSEKKEKKQEKQEKQENLPDKILFSDIHNQVKTDTKSNRVQPVEPVPRSRSPFRLTSLVKRFTLFFLLYTFLAHLFCHTPITPDSSDLCVRHQSTVEYFEPVYYDHVHPVILPHLQQAQNKLNPITTQLVKLEPYLSRSKKSATHLYNASIHPRLEIQSRRLANRFKPVYDEWQGVAMRYWKVYHDKYYLPISTHKHTQRVFSLLNQSHKQIQNTYTALHPHLSVVHAYSQRQAIRALSTTWSYTKTYYPHIRTFLTKYLKRAVAEWLAISHRITSHISRLALGQYVKFGLDDKLITVKHFHSLKGKFLDPVLSRLAEWIEVQRSNTASTYGATGETADEISYFLASMSGSEGENEGEKQGEGEGEQVKESSGTGTAVPEAPQPTPHLEETLTTLNDTHTELSRLLDASAVQFMHRLSTQRAELASSVTLSSEKAVESLTSDFQRLMDGFVDYHEREIGQVSDQGGEKHQTHTQNIETVRTKVTNKLRQLAQNVLDGMVRWQGEIDEMEVKMIEEAIRAPREFLTRAQREVGSTLAWTDGVTYRDWMHYHHLTQTFDERVDHLSDVQETDLVLEPLFEEVFGKVVALEQQFESRVASVGKVYVSEQEEEEE</sequence>
<evidence type="ECO:0000313" key="13">
    <source>
        <dbReference type="Proteomes" id="UP000310689"/>
    </source>
</evidence>
<proteinExistence type="inferred from homology"/>
<dbReference type="Pfam" id="PF08660">
    <property type="entry name" value="Alg14"/>
    <property type="match status" value="1"/>
</dbReference>
<feature type="region of interest" description="Disordered" evidence="11">
    <location>
        <begin position="216"/>
        <end position="250"/>
    </location>
</feature>
<evidence type="ECO:0000256" key="1">
    <source>
        <dbReference type="ARBA" id="ARBA00004389"/>
    </source>
</evidence>
<accession>A0A4T0J554</accession>
<evidence type="ECO:0000256" key="8">
    <source>
        <dbReference type="ARBA" id="ARBA00022989"/>
    </source>
</evidence>
<evidence type="ECO:0000256" key="2">
    <source>
        <dbReference type="ARBA" id="ARBA00004590"/>
    </source>
</evidence>
<evidence type="ECO:0000256" key="3">
    <source>
        <dbReference type="ARBA" id="ARBA00009731"/>
    </source>
</evidence>
<comment type="caution">
    <text evidence="12">The sequence shown here is derived from an EMBL/GenBank/DDBJ whole genome shotgun (WGS) entry which is preliminary data.</text>
</comment>
<dbReference type="InterPro" id="IPR013969">
    <property type="entry name" value="Oligosacch_biosynth_Alg14"/>
</dbReference>
<dbReference type="GO" id="GO:0043541">
    <property type="term" value="C:UDP-N-acetylglucosamine transferase complex"/>
    <property type="evidence" value="ECO:0007669"/>
    <property type="project" value="TreeGrafter"/>
</dbReference>
<organism evidence="12 13">
    <name type="scientific">Wallemia ichthyophaga</name>
    <dbReference type="NCBI Taxonomy" id="245174"/>
    <lineage>
        <taxon>Eukaryota</taxon>
        <taxon>Fungi</taxon>
        <taxon>Dikarya</taxon>
        <taxon>Basidiomycota</taxon>
        <taxon>Wallemiomycotina</taxon>
        <taxon>Wallemiomycetes</taxon>
        <taxon>Wallemiales</taxon>
        <taxon>Wallemiaceae</taxon>
        <taxon>Wallemia</taxon>
    </lineage>
</organism>
<dbReference type="GO" id="GO:0031965">
    <property type="term" value="C:nuclear membrane"/>
    <property type="evidence" value="ECO:0007669"/>
    <property type="project" value="UniProtKB-SubCell"/>
</dbReference>
<gene>
    <name evidence="12" type="ORF">E3P86_02064</name>
</gene>
<feature type="non-terminal residue" evidence="12">
    <location>
        <position position="842"/>
    </location>
</feature>
<dbReference type="PANTHER" id="PTHR12154:SF4">
    <property type="entry name" value="UDP-N-ACETYLGLUCOSAMINE TRANSFERASE SUBUNIT ALG14 HOMOLOG"/>
    <property type="match status" value="1"/>
</dbReference>
<evidence type="ECO:0000256" key="7">
    <source>
        <dbReference type="ARBA" id="ARBA00022824"/>
    </source>
</evidence>
<name>A0A4T0J554_WALIC</name>
<evidence type="ECO:0000256" key="9">
    <source>
        <dbReference type="ARBA" id="ARBA00023136"/>
    </source>
</evidence>